<reference evidence="2" key="1">
    <citation type="submission" date="2023-06" db="EMBL/GenBank/DDBJ databases">
        <authorList>
            <person name="Delattre M."/>
        </authorList>
    </citation>
    <scope>NUCLEOTIDE SEQUENCE</scope>
    <source>
        <strain evidence="2">AF72</strain>
    </source>
</reference>
<evidence type="ECO:0000313" key="2">
    <source>
        <dbReference type="EMBL" id="CAJ0583211.1"/>
    </source>
</evidence>
<dbReference type="EMBL" id="CATQJA010002665">
    <property type="protein sequence ID" value="CAJ0583211.1"/>
    <property type="molecule type" value="Genomic_DNA"/>
</dbReference>
<keyword evidence="1" id="KW-0472">Membrane</keyword>
<organism evidence="2 3">
    <name type="scientific">Mesorhabditis spiculigera</name>
    <dbReference type="NCBI Taxonomy" id="96644"/>
    <lineage>
        <taxon>Eukaryota</taxon>
        <taxon>Metazoa</taxon>
        <taxon>Ecdysozoa</taxon>
        <taxon>Nematoda</taxon>
        <taxon>Chromadorea</taxon>
        <taxon>Rhabditida</taxon>
        <taxon>Rhabditina</taxon>
        <taxon>Rhabditomorpha</taxon>
        <taxon>Rhabditoidea</taxon>
        <taxon>Rhabditidae</taxon>
        <taxon>Mesorhabditinae</taxon>
        <taxon>Mesorhabditis</taxon>
    </lineage>
</organism>
<keyword evidence="1" id="KW-0812">Transmembrane</keyword>
<sequence length="66" mass="7316">MISTRHVALSVVFATILFFLMGYILLRLNEVHEDTNPMIRAPLTIIALAVIVICICCGFKSSLHAN</sequence>
<gene>
    <name evidence="2" type="ORF">MSPICULIGERA_LOCUS21303</name>
</gene>
<name>A0AA36DAP7_9BILA</name>
<evidence type="ECO:0000256" key="1">
    <source>
        <dbReference type="SAM" id="Phobius"/>
    </source>
</evidence>
<evidence type="ECO:0000313" key="3">
    <source>
        <dbReference type="Proteomes" id="UP001177023"/>
    </source>
</evidence>
<proteinExistence type="predicted"/>
<keyword evidence="1" id="KW-1133">Transmembrane helix</keyword>
<accession>A0AA36DAP7</accession>
<feature type="transmembrane region" description="Helical" evidence="1">
    <location>
        <begin position="38"/>
        <end position="59"/>
    </location>
</feature>
<dbReference type="Proteomes" id="UP001177023">
    <property type="component" value="Unassembled WGS sequence"/>
</dbReference>
<protein>
    <submittedName>
        <fullName evidence="2">Uncharacterized protein</fullName>
    </submittedName>
</protein>
<keyword evidence="3" id="KW-1185">Reference proteome</keyword>
<feature type="non-terminal residue" evidence="2">
    <location>
        <position position="1"/>
    </location>
</feature>
<comment type="caution">
    <text evidence="2">The sequence shown here is derived from an EMBL/GenBank/DDBJ whole genome shotgun (WGS) entry which is preliminary data.</text>
</comment>
<dbReference type="AlphaFoldDB" id="A0AA36DAP7"/>
<feature type="transmembrane region" description="Helical" evidence="1">
    <location>
        <begin position="7"/>
        <end position="26"/>
    </location>
</feature>